<evidence type="ECO:0000256" key="4">
    <source>
        <dbReference type="ARBA" id="ARBA00022475"/>
    </source>
</evidence>
<comment type="similarity">
    <text evidence="2 8">Belongs to the Casparian strip membrane proteins (CASP) family.</text>
</comment>
<dbReference type="AlphaFoldDB" id="A0ABD3LSI8"/>
<evidence type="ECO:0000256" key="8">
    <source>
        <dbReference type="RuleBase" id="RU361233"/>
    </source>
</evidence>
<dbReference type="InterPro" id="IPR006459">
    <property type="entry name" value="CASP/CASPL"/>
</dbReference>
<organism evidence="10 11">
    <name type="scientific">Eucalyptus globulus</name>
    <name type="common">Tasmanian blue gum</name>
    <dbReference type="NCBI Taxonomy" id="34317"/>
    <lineage>
        <taxon>Eukaryota</taxon>
        <taxon>Viridiplantae</taxon>
        <taxon>Streptophyta</taxon>
        <taxon>Embryophyta</taxon>
        <taxon>Tracheophyta</taxon>
        <taxon>Spermatophyta</taxon>
        <taxon>Magnoliopsida</taxon>
        <taxon>eudicotyledons</taxon>
        <taxon>Gunneridae</taxon>
        <taxon>Pentapetalae</taxon>
        <taxon>rosids</taxon>
        <taxon>malvids</taxon>
        <taxon>Myrtales</taxon>
        <taxon>Myrtaceae</taxon>
        <taxon>Myrtoideae</taxon>
        <taxon>Eucalypteae</taxon>
        <taxon>Eucalyptus</taxon>
    </lineage>
</organism>
<dbReference type="EMBL" id="JBJKBG010000001">
    <property type="protein sequence ID" value="KAL3753608.1"/>
    <property type="molecule type" value="Genomic_DNA"/>
</dbReference>
<comment type="subcellular location">
    <subcellularLocation>
        <location evidence="1 8">Cell membrane</location>
        <topology evidence="1 8">Multi-pass membrane protein</topology>
    </subcellularLocation>
</comment>
<dbReference type="InterPro" id="IPR044173">
    <property type="entry name" value="CASPL"/>
</dbReference>
<comment type="subunit">
    <text evidence="3 8">Homodimer and heterodimers.</text>
</comment>
<evidence type="ECO:0000313" key="10">
    <source>
        <dbReference type="EMBL" id="KAL3753608.1"/>
    </source>
</evidence>
<evidence type="ECO:0000259" key="9">
    <source>
        <dbReference type="Pfam" id="PF04535"/>
    </source>
</evidence>
<dbReference type="PANTHER" id="PTHR36488">
    <property type="entry name" value="CASP-LIKE PROTEIN 1U1"/>
    <property type="match status" value="1"/>
</dbReference>
<keyword evidence="11" id="KW-1185">Reference proteome</keyword>
<keyword evidence="5 8" id="KW-0812">Transmembrane</keyword>
<sequence>MVEKTLEQNQPIPMSRNHFLLGTTTQICLRVLPIAATLAAALVMMTSKQFTRVFGIPVYARYTYSPAFNFFAYANLVSCALCLLYSLFLLIIVVMTLMMTGCAATMAIGYVGKHIDAHIGWMPICDHLGKFCDKVAVSIAISFASFLLLMILTVISARNYGIVFRSASSKFPVGDYAEDRSR</sequence>
<evidence type="ECO:0000256" key="6">
    <source>
        <dbReference type="ARBA" id="ARBA00022989"/>
    </source>
</evidence>
<evidence type="ECO:0000313" key="11">
    <source>
        <dbReference type="Proteomes" id="UP001634007"/>
    </source>
</evidence>
<evidence type="ECO:0000256" key="1">
    <source>
        <dbReference type="ARBA" id="ARBA00004651"/>
    </source>
</evidence>
<gene>
    <name evidence="10" type="ORF">ACJRO7_000938</name>
</gene>
<dbReference type="Pfam" id="PF04535">
    <property type="entry name" value="CASP_dom"/>
    <property type="match status" value="1"/>
</dbReference>
<dbReference type="GO" id="GO:0005886">
    <property type="term" value="C:plasma membrane"/>
    <property type="evidence" value="ECO:0007669"/>
    <property type="project" value="UniProtKB-SubCell"/>
</dbReference>
<feature type="domain" description="Casparian strip membrane protein" evidence="9">
    <location>
        <begin position="22"/>
        <end position="148"/>
    </location>
</feature>
<evidence type="ECO:0000256" key="2">
    <source>
        <dbReference type="ARBA" id="ARBA00007651"/>
    </source>
</evidence>
<evidence type="ECO:0000256" key="7">
    <source>
        <dbReference type="ARBA" id="ARBA00023136"/>
    </source>
</evidence>
<dbReference type="InterPro" id="IPR006702">
    <property type="entry name" value="CASP_dom"/>
</dbReference>
<keyword evidence="4 8" id="KW-1003">Cell membrane</keyword>
<dbReference type="NCBIfam" id="TIGR01569">
    <property type="entry name" value="A_tha_TIGR01569"/>
    <property type="match status" value="2"/>
</dbReference>
<reference evidence="10 11" key="1">
    <citation type="submission" date="2024-11" db="EMBL/GenBank/DDBJ databases">
        <title>Chromosome-level genome assembly of Eucalyptus globulus Labill. provides insights into its genome evolution.</title>
        <authorList>
            <person name="Li X."/>
        </authorList>
    </citation>
    <scope>NUCLEOTIDE SEQUENCE [LARGE SCALE GENOMIC DNA]</scope>
    <source>
        <strain evidence="10">CL2024</strain>
        <tissue evidence="10">Fresh tender leaves</tissue>
    </source>
</reference>
<keyword evidence="7 8" id="KW-0472">Membrane</keyword>
<protein>
    <recommendedName>
        <fullName evidence="8">CASP-like protein</fullName>
    </recommendedName>
</protein>
<comment type="caution">
    <text evidence="10">The sequence shown here is derived from an EMBL/GenBank/DDBJ whole genome shotgun (WGS) entry which is preliminary data.</text>
</comment>
<feature type="transmembrane region" description="Helical" evidence="8">
    <location>
        <begin position="70"/>
        <end position="97"/>
    </location>
</feature>
<accession>A0ABD3LSI8</accession>
<evidence type="ECO:0000256" key="5">
    <source>
        <dbReference type="ARBA" id="ARBA00022692"/>
    </source>
</evidence>
<evidence type="ECO:0000256" key="3">
    <source>
        <dbReference type="ARBA" id="ARBA00011489"/>
    </source>
</evidence>
<name>A0ABD3LSI8_EUCGL</name>
<dbReference type="Proteomes" id="UP001634007">
    <property type="component" value="Unassembled WGS sequence"/>
</dbReference>
<feature type="transmembrane region" description="Helical" evidence="8">
    <location>
        <begin position="20"/>
        <end position="43"/>
    </location>
</feature>
<comment type="caution">
    <text evidence="8">Lacks conserved residue(s) required for the propagation of feature annotation.</text>
</comment>
<keyword evidence="6 8" id="KW-1133">Transmembrane helix</keyword>
<dbReference type="PANTHER" id="PTHR36488:SF8">
    <property type="entry name" value="CASP-LIKE PROTEIN 1U1"/>
    <property type="match status" value="1"/>
</dbReference>
<proteinExistence type="inferred from homology"/>
<feature type="transmembrane region" description="Helical" evidence="8">
    <location>
        <begin position="135"/>
        <end position="155"/>
    </location>
</feature>